<dbReference type="OrthoDB" id="9778690at2"/>
<dbReference type="Gene3D" id="3.30.70.250">
    <property type="entry name" value="Malonyl-CoA ACP transacylase, ACP-binding"/>
    <property type="match status" value="1"/>
</dbReference>
<gene>
    <name evidence="9" type="ORF">EQY75_04745</name>
</gene>
<dbReference type="InterPro" id="IPR036736">
    <property type="entry name" value="ACP-like_sf"/>
</dbReference>
<dbReference type="KEGG" id="mur:EQY75_04745"/>
<protein>
    <submittedName>
        <fullName evidence="9">Amino acid adenylation domain-containing protein</fullName>
    </submittedName>
</protein>
<dbReference type="Gene3D" id="3.30.70.3290">
    <property type="match status" value="1"/>
</dbReference>
<dbReference type="InterPro" id="IPR050091">
    <property type="entry name" value="PKS_NRPS_Biosynth_Enz"/>
</dbReference>
<dbReference type="SUPFAM" id="SSF55048">
    <property type="entry name" value="Probable ACP-binding domain of malonyl-CoA ACP transacylase"/>
    <property type="match status" value="1"/>
</dbReference>
<dbReference type="Pfam" id="PF00202">
    <property type="entry name" value="Aminotran_3"/>
    <property type="match status" value="1"/>
</dbReference>
<dbReference type="SUPFAM" id="SSF52151">
    <property type="entry name" value="FabD/lysophospholipase-like"/>
    <property type="match status" value="1"/>
</dbReference>
<dbReference type="GO" id="GO:0008483">
    <property type="term" value="F:transaminase activity"/>
    <property type="evidence" value="ECO:0007669"/>
    <property type="project" value="InterPro"/>
</dbReference>
<dbReference type="GO" id="GO:0006633">
    <property type="term" value="P:fatty acid biosynthetic process"/>
    <property type="evidence" value="ECO:0007669"/>
    <property type="project" value="InterPro"/>
</dbReference>
<dbReference type="InterPro" id="IPR016035">
    <property type="entry name" value="Acyl_Trfase/lysoPLipase"/>
</dbReference>
<proteinExistence type="predicted"/>
<dbReference type="Gene3D" id="3.90.1150.10">
    <property type="entry name" value="Aspartate Aminotransferase, domain 1"/>
    <property type="match status" value="1"/>
</dbReference>
<dbReference type="Gene3D" id="2.30.38.10">
    <property type="entry name" value="Luciferase, Domain 3"/>
    <property type="match status" value="1"/>
</dbReference>
<dbReference type="FunFam" id="3.40.50.980:FF:000001">
    <property type="entry name" value="Non-ribosomal peptide synthetase"/>
    <property type="match status" value="1"/>
</dbReference>
<dbReference type="Pfam" id="PF22621">
    <property type="entry name" value="CurL-like_PKS_C"/>
    <property type="match status" value="1"/>
</dbReference>
<dbReference type="SUPFAM" id="SSF47336">
    <property type="entry name" value="ACP-like"/>
    <property type="match status" value="2"/>
</dbReference>
<organism evidence="9 10">
    <name type="scientific">Muriicola soli</name>
    <dbReference type="NCBI Taxonomy" id="2507538"/>
    <lineage>
        <taxon>Bacteria</taxon>
        <taxon>Pseudomonadati</taxon>
        <taxon>Bacteroidota</taxon>
        <taxon>Flavobacteriia</taxon>
        <taxon>Flavobacteriales</taxon>
        <taxon>Flavobacteriaceae</taxon>
        <taxon>Muriicola</taxon>
    </lineage>
</organism>
<evidence type="ECO:0000256" key="3">
    <source>
        <dbReference type="ARBA" id="ARBA00022553"/>
    </source>
</evidence>
<feature type="region of interest" description="Disordered" evidence="6">
    <location>
        <begin position="1605"/>
        <end position="1627"/>
    </location>
</feature>
<dbReference type="CDD" id="cd00610">
    <property type="entry name" value="OAT_like"/>
    <property type="match status" value="1"/>
</dbReference>
<dbReference type="Gene3D" id="1.10.1200.10">
    <property type="entry name" value="ACP-like"/>
    <property type="match status" value="2"/>
</dbReference>
<dbReference type="PROSITE" id="PS52004">
    <property type="entry name" value="KS3_2"/>
    <property type="match status" value="1"/>
</dbReference>
<feature type="domain" description="Ketosynthase family 3 (KS3)" evidence="8">
    <location>
        <begin position="609"/>
        <end position="1033"/>
    </location>
</feature>
<evidence type="ECO:0000313" key="9">
    <source>
        <dbReference type="EMBL" id="QBA63905.1"/>
    </source>
</evidence>
<dbReference type="Pfam" id="PF00501">
    <property type="entry name" value="AMP-binding"/>
    <property type="match status" value="1"/>
</dbReference>
<dbReference type="NCBIfam" id="TIGR01733">
    <property type="entry name" value="AA-adenyl-dom"/>
    <property type="match status" value="1"/>
</dbReference>
<evidence type="ECO:0000256" key="1">
    <source>
        <dbReference type="ARBA" id="ARBA00001933"/>
    </source>
</evidence>
<dbReference type="InterPro" id="IPR015424">
    <property type="entry name" value="PyrdxlP-dep_Trfase"/>
</dbReference>
<dbReference type="InterPro" id="IPR016036">
    <property type="entry name" value="Malonyl_transacylase_ACP-bd"/>
</dbReference>
<dbReference type="PROSITE" id="PS00600">
    <property type="entry name" value="AA_TRANSFER_CLASS_3"/>
    <property type="match status" value="1"/>
</dbReference>
<dbReference type="InterPro" id="IPR020845">
    <property type="entry name" value="AMP-binding_CS"/>
</dbReference>
<feature type="compositionally biased region" description="Polar residues" evidence="6">
    <location>
        <begin position="1615"/>
        <end position="1627"/>
    </location>
</feature>
<dbReference type="InterPro" id="IPR005814">
    <property type="entry name" value="Aminotrans_3"/>
</dbReference>
<dbReference type="PANTHER" id="PTHR43775:SF51">
    <property type="entry name" value="INACTIVE PHENOLPHTHIOCEROL SYNTHESIS POLYKETIDE SYNTHASE TYPE I PKS1-RELATED"/>
    <property type="match status" value="1"/>
</dbReference>
<dbReference type="EMBL" id="CP035544">
    <property type="protein sequence ID" value="QBA63905.1"/>
    <property type="molecule type" value="Genomic_DNA"/>
</dbReference>
<dbReference type="RefSeq" id="WP_129603338.1">
    <property type="nucleotide sequence ID" value="NZ_CP035544.1"/>
</dbReference>
<dbReference type="SUPFAM" id="SSF56801">
    <property type="entry name" value="Acetyl-CoA synthetase-like"/>
    <property type="match status" value="1"/>
</dbReference>
<sequence length="2207" mass="244123">MNPNYTIKGPILKYPNSTLHKLLEYQANENPDAIALEFGEQRISYKRLQESINQSAQYLYNRGLRPGQIVALSLERSPELIISIFAILQCGAGYVPIDVTYPLKRKEIMIDDSDASFIITESLNNSVIKSEKNIFIEELRNDREDLTSKSLDLEIDSNSVAYIIYTSGSTGKPKGVQVSHLNAINLVYSMGDEPGISRNDKIFAVTSISFDAMVMEIYLPLLHGATVVLVDEDTRLDGQKLLEKALEDNITMMWGTPSIWQILLDSGWEKPLKLKALIGGEAVPLNLARKLLTLCTELWNIYGPTETTVCAFLTRISEDDDPIAIGKPVANSYAYILDKEGNPVKQGEEGEIVIGGDGVSLGYLNRPELNDERFINDHFRGNGKMYLSGDIGKILPNGEVQCLGRKDEQIKLRGHRIELGEIQEVLTKLPNIKKCVVILDERLGGKSRILAYLQSSDNKQDTTFVRKQLEEILPDYMIPSIFIWVEKFPVTKNGKIDKKNLPNPVYQRPASAPPVKKPRTRLEKNIAGIWREQLQIPIISIEDNFFEMGGTSILTQKVAGLLKKKLNCNIPVTKIYQFPTVESLSKYVESNKTSISDYSYSEKDKIEISKDIAVIGMSGRFPGANTIHELWEILREGKETTTFFAPEELDKNLPELLRNDPLYVGARGIVPSAKYFDAKFFGINPKLAEAMDPQQRMFLEIAWEALEQSGYLPSHFNGSIGVYAGTGTNTYYKKNVLPNKELLKQVGVLQTDTVNEKDYISSRTAYHLNLKGPAVSVQSACSTSLLAIAEAVQAIRNGQCEIALAGGASLTSPINSGHLYQEGSMLSPDGHCRPFDAQAKGTVFSDGAGVVVLKSLESAEKDGDTIYGVIKGVGVNNDGGNKGSFTAPSAEGQADVIRRAILDANISPSSISYIEVHGTATPLGDPIEFEGLRMAFGEQLKSEFCAIGSIKSNMGHLTAAAGVAGLIKTLLALKHKQIPPSLGFEIPNPVIEFKGSPFYVNDQLNEWSFNGARRAGVSSFGVGGTNVHVVLEEYQMNLKSSDSGRPMQLLTWSAKSQTSLDGYNKSLAQFLANNPTVNMADVCYSLQKTREEFSHRRFAIVNNTSDATSILINNEIENIKSNTLKITPDELAFLYPGQGAQYIHMGRSLYEHEKVYQQAVDSCSEILKEYLKEDIREILFPNAELLKAEEKLKDTRYTQPAIFVTEYALSQLWLSWGIKPTLLCGHSIGEFVAAHLAGIFSLKDALKIVAIRGKLVSELPKGSMLSLRLEKDKVYEILPKGISIAALNSDRLCVVSGPIDEIERFSKILKNKNISHQHLATSHAFHSTMMDPILEEFKSKVEDVSLKVPRIPIVSTVTGKWLKDSEAISSEYWTNHLRDTVRFADAMDTILELDNPILLEVGPGQTLVTLSKQKKEGRSLTALASLPKPKKEEGAYPSLLGSLGQLWLNGITPDWSEFYNEQSRISLTLPSYAFDRKPCWIDPPVSDLAVSPITALSEENINIANGQNNDANLRSNDTKPMRKSNIIQKLSDILNDTAGIELEDSDYEFNFLELGLDSLILTQLATTCKNEFQIPITFRQLNDELNTPDLLAEYLDKNLPVELFKPVGKPDSPEVKSTPTVSSPPLQNYSANINQDSALGLIAQQIELLGKQIALLQGNGTNSQMATPPKMGALPLATNVNNETLSEAEKKEHSKPFGAAPKIEKVKTGLSQLQENFLADLIDRYNRKTSGSKTYSQKHRARMADPRVVSGFKPLTKELVYPIVVEKSAGNRLWDLDGNEYIDTLNGFGSCFFGHQPDFIKKAIQDQVEKGYEVGPQHPLAGEVCELLCEMTGHDRAALCNTGSEAVLGSMRIARTVTGRSLIVAFKGSYHGINDEAIVRGSRKLKTFPAAAGILPGAVQNVLILDYGTEESLAIIRGRAHELAAVLVEPVQSRRPEFVPIDFLKQVRDITKDSGTVLIFDEVITGFRTHPGGAQALFDIRADLATYGKVIGGGLSIGAILGNKIYMDALDGGFWQYGDDSYPEVGVTYFAGTFVRHPLALAACKASLTYLKDKGPELQKKLSDMTEYLANELNVWFKKKNLPIVITHYSSLWRIKFLEEIPYSELLFVLLREKGFHIWDGFPCFITEAYTKEDVKKVIAAVISSLEELIAVEIFPYTLEVNSKSSVINNGDLNTPPVPNARLGFDELGNPAWFVVGENDEYVKIEL</sequence>
<evidence type="ECO:0000256" key="4">
    <source>
        <dbReference type="ARBA" id="ARBA00022679"/>
    </source>
</evidence>
<evidence type="ECO:0000256" key="5">
    <source>
        <dbReference type="ARBA" id="ARBA00022898"/>
    </source>
</evidence>
<dbReference type="GO" id="GO:0004312">
    <property type="term" value="F:fatty acid synthase activity"/>
    <property type="evidence" value="ECO:0007669"/>
    <property type="project" value="TreeGrafter"/>
</dbReference>
<dbReference type="InterPro" id="IPR015422">
    <property type="entry name" value="PyrdxlP-dep_Trfase_small"/>
</dbReference>
<evidence type="ECO:0000313" key="10">
    <source>
        <dbReference type="Proteomes" id="UP000290889"/>
    </source>
</evidence>
<dbReference type="PANTHER" id="PTHR43775">
    <property type="entry name" value="FATTY ACID SYNTHASE"/>
    <property type="match status" value="1"/>
</dbReference>
<dbReference type="InterPro" id="IPR014030">
    <property type="entry name" value="Ketoacyl_synth_N"/>
</dbReference>
<evidence type="ECO:0000259" key="7">
    <source>
        <dbReference type="PROSITE" id="PS50075"/>
    </source>
</evidence>
<evidence type="ECO:0000259" key="8">
    <source>
        <dbReference type="PROSITE" id="PS52004"/>
    </source>
</evidence>
<dbReference type="PROSITE" id="PS00606">
    <property type="entry name" value="KS3_1"/>
    <property type="match status" value="1"/>
</dbReference>
<dbReference type="InterPro" id="IPR000873">
    <property type="entry name" value="AMP-dep_synth/lig_dom"/>
</dbReference>
<dbReference type="SUPFAM" id="SSF53901">
    <property type="entry name" value="Thiolase-like"/>
    <property type="match status" value="1"/>
</dbReference>
<dbReference type="GO" id="GO:0030170">
    <property type="term" value="F:pyridoxal phosphate binding"/>
    <property type="evidence" value="ECO:0007669"/>
    <property type="project" value="InterPro"/>
</dbReference>
<dbReference type="InterPro" id="IPR016039">
    <property type="entry name" value="Thiolase-like"/>
</dbReference>
<keyword evidence="10" id="KW-1185">Reference proteome</keyword>
<name>A0A411E849_9FLAO</name>
<dbReference type="InterPro" id="IPR009081">
    <property type="entry name" value="PP-bd_ACP"/>
</dbReference>
<dbReference type="InterPro" id="IPR015421">
    <property type="entry name" value="PyrdxlP-dep_Trfase_major"/>
</dbReference>
<dbReference type="InterPro" id="IPR001227">
    <property type="entry name" value="Ac_transferase_dom_sf"/>
</dbReference>
<dbReference type="PROSITE" id="PS50075">
    <property type="entry name" value="CARRIER"/>
    <property type="match status" value="2"/>
</dbReference>
<dbReference type="Gene3D" id="3.30.300.30">
    <property type="match status" value="1"/>
</dbReference>
<dbReference type="InterPro" id="IPR020841">
    <property type="entry name" value="PKS_Beta-ketoAc_synthase_dom"/>
</dbReference>
<keyword evidence="5" id="KW-0663">Pyridoxal phosphate</keyword>
<dbReference type="Pfam" id="PF00550">
    <property type="entry name" value="PP-binding"/>
    <property type="match status" value="2"/>
</dbReference>
<dbReference type="InterPro" id="IPR049704">
    <property type="entry name" value="Aminotrans_3_PPA_site"/>
</dbReference>
<dbReference type="InterPro" id="IPR014031">
    <property type="entry name" value="Ketoacyl_synth_C"/>
</dbReference>
<dbReference type="CDD" id="cd00833">
    <property type="entry name" value="PKS"/>
    <property type="match status" value="1"/>
</dbReference>
<dbReference type="Gene3D" id="3.40.47.10">
    <property type="match status" value="1"/>
</dbReference>
<keyword evidence="2" id="KW-0596">Phosphopantetheine</keyword>
<dbReference type="InterPro" id="IPR045851">
    <property type="entry name" value="AMP-bd_C_sf"/>
</dbReference>
<reference evidence="9 10" key="1">
    <citation type="submission" date="2019-01" db="EMBL/GenBank/DDBJ databases">
        <title>Muriicola soli sp. nov., isolated from soil.</title>
        <authorList>
            <person name="Kang H.J."/>
            <person name="Kim S.B."/>
        </authorList>
    </citation>
    <scope>NUCLEOTIDE SEQUENCE [LARGE SCALE GENOMIC DNA]</scope>
    <source>
        <strain evidence="9 10">MMS17-SY002</strain>
    </source>
</reference>
<dbReference type="InterPro" id="IPR010071">
    <property type="entry name" value="AA_adenyl_dom"/>
</dbReference>
<dbReference type="SMART" id="SM00825">
    <property type="entry name" value="PKS_KS"/>
    <property type="match status" value="1"/>
</dbReference>
<dbReference type="Gene3D" id="3.40.366.10">
    <property type="entry name" value="Malonyl-Coenzyme A Acyl Carrier Protein, domain 2"/>
    <property type="match status" value="1"/>
</dbReference>
<keyword evidence="4" id="KW-0808">Transferase</keyword>
<dbReference type="Pfam" id="PF02801">
    <property type="entry name" value="Ketoacyl-synt_C"/>
    <property type="match status" value="1"/>
</dbReference>
<keyword evidence="3" id="KW-0597">Phosphoprotein</keyword>
<dbReference type="CDD" id="cd05930">
    <property type="entry name" value="A_NRPS"/>
    <property type="match status" value="1"/>
</dbReference>
<comment type="cofactor">
    <cofactor evidence="1">
        <name>pyridoxal 5'-phosphate</name>
        <dbReference type="ChEBI" id="CHEBI:597326"/>
    </cofactor>
</comment>
<evidence type="ECO:0000256" key="2">
    <source>
        <dbReference type="ARBA" id="ARBA00022450"/>
    </source>
</evidence>
<dbReference type="Gene3D" id="3.40.50.980">
    <property type="match status" value="2"/>
</dbReference>
<dbReference type="GO" id="GO:0004315">
    <property type="term" value="F:3-oxoacyl-[acyl-carrier-protein] synthase activity"/>
    <property type="evidence" value="ECO:0007669"/>
    <property type="project" value="InterPro"/>
</dbReference>
<feature type="domain" description="Carrier" evidence="7">
    <location>
        <begin position="1524"/>
        <end position="1599"/>
    </location>
</feature>
<dbReference type="Pfam" id="PF00109">
    <property type="entry name" value="ketoacyl-synt"/>
    <property type="match status" value="1"/>
</dbReference>
<feature type="domain" description="Carrier" evidence="7">
    <location>
        <begin position="517"/>
        <end position="592"/>
    </location>
</feature>
<dbReference type="Gene3D" id="3.40.640.10">
    <property type="entry name" value="Type I PLP-dependent aspartate aminotransferase-like (Major domain)"/>
    <property type="match status" value="1"/>
</dbReference>
<dbReference type="SMART" id="SM00827">
    <property type="entry name" value="PKS_AT"/>
    <property type="match status" value="1"/>
</dbReference>
<dbReference type="Proteomes" id="UP000290889">
    <property type="component" value="Chromosome"/>
</dbReference>
<evidence type="ECO:0000256" key="6">
    <source>
        <dbReference type="SAM" id="MobiDB-lite"/>
    </source>
</evidence>
<dbReference type="SUPFAM" id="SSF53383">
    <property type="entry name" value="PLP-dependent transferases"/>
    <property type="match status" value="1"/>
</dbReference>
<dbReference type="Pfam" id="PF00698">
    <property type="entry name" value="Acyl_transf_1"/>
    <property type="match status" value="1"/>
</dbReference>
<dbReference type="PROSITE" id="PS00455">
    <property type="entry name" value="AMP_BINDING"/>
    <property type="match status" value="1"/>
</dbReference>
<dbReference type="InterPro" id="IPR018201">
    <property type="entry name" value="Ketoacyl_synth_AS"/>
</dbReference>
<accession>A0A411E849</accession>
<dbReference type="InterPro" id="IPR014043">
    <property type="entry name" value="Acyl_transferase_dom"/>
</dbReference>